<evidence type="ECO:0000313" key="4">
    <source>
        <dbReference type="EMBL" id="OWZ84805.1"/>
    </source>
</evidence>
<feature type="domain" description="Metalloprotease TldD/E N-terminal" evidence="2">
    <location>
        <begin position="15"/>
        <end position="76"/>
    </location>
</feature>
<dbReference type="PANTHER" id="PTHR43421">
    <property type="entry name" value="METALLOPROTEASE PMBA"/>
    <property type="match status" value="1"/>
</dbReference>
<accession>A0A226C0U6</accession>
<name>A0A226C0U6_9FIRM</name>
<dbReference type="Pfam" id="PF19289">
    <property type="entry name" value="PmbA_TldD_3rd"/>
    <property type="match status" value="1"/>
</dbReference>
<keyword evidence="5" id="KW-1185">Reference proteome</keyword>
<feature type="domain" description="Metalloprotease TldD/E C-terminal" evidence="3">
    <location>
        <begin position="212"/>
        <end position="432"/>
    </location>
</feature>
<dbReference type="Proteomes" id="UP000214588">
    <property type="component" value="Unassembled WGS sequence"/>
</dbReference>
<dbReference type="Pfam" id="PF01523">
    <property type="entry name" value="PmbA_TldD_1st"/>
    <property type="match status" value="1"/>
</dbReference>
<dbReference type="OrthoDB" id="9803618at2"/>
<dbReference type="GO" id="GO:0006508">
    <property type="term" value="P:proteolysis"/>
    <property type="evidence" value="ECO:0007669"/>
    <property type="project" value="InterPro"/>
</dbReference>
<dbReference type="InterPro" id="IPR035068">
    <property type="entry name" value="TldD/PmbA_N"/>
</dbReference>
<dbReference type="InterPro" id="IPR045569">
    <property type="entry name" value="Metalloprtase-TldD/E_C"/>
</dbReference>
<proteinExistence type="inferred from homology"/>
<evidence type="ECO:0000313" key="5">
    <source>
        <dbReference type="Proteomes" id="UP000214588"/>
    </source>
</evidence>
<organism evidence="4 5">
    <name type="scientific">Natranaerobius trueperi</name>
    <dbReference type="NCBI Taxonomy" id="759412"/>
    <lineage>
        <taxon>Bacteria</taxon>
        <taxon>Bacillati</taxon>
        <taxon>Bacillota</taxon>
        <taxon>Clostridia</taxon>
        <taxon>Natranaerobiales</taxon>
        <taxon>Natranaerobiaceae</taxon>
        <taxon>Natranaerobius</taxon>
    </lineage>
</organism>
<comment type="caution">
    <text evidence="4">The sequence shown here is derived from an EMBL/GenBank/DDBJ whole genome shotgun (WGS) entry which is preliminary data.</text>
</comment>
<dbReference type="AlphaFoldDB" id="A0A226C0U6"/>
<evidence type="ECO:0000256" key="1">
    <source>
        <dbReference type="ARBA" id="ARBA00005836"/>
    </source>
</evidence>
<sequence>MDKLLSLARKNGEQAEIFTVTQTRTPVEFENNKLKNIKTQETQSSAVRLINPEGRQGFCSTTTTEEPEKLLDKARETSQFGREFQANLPSTTPEPLENMYDKDILDLSMTKMMEMGEEIVDTIKSKNTDALAHAAVEKVKTKIAIKNSLGLDTQYEKTSFSVSGGAMLLVGTSFLSIHQQKKLPRYFSDLTAMKEELLQDLHFGVKEKDVSSGKYKVIFAPEAMSEFLRPILASINGKSVEKGVSPFKNKTGEQLFDARFNLTDMPHRPFSPGMCPVDDEGVITQETPLIKNGTIANFPVDLLTAKSLGLKPTGHGIRGGATSLPSPGFHTCVLTPGDKPINDMIKDLDRAIIIKDLMGAWAGNPYSGEVNGNISLGYIVGNGKILGRIKDCMVSINTFEALKHQLINFSQETKWIGNFLFPYAMLDNVDITAK</sequence>
<dbReference type="SUPFAM" id="SSF111283">
    <property type="entry name" value="Putative modulator of DNA gyrase, PmbA/TldD"/>
    <property type="match status" value="1"/>
</dbReference>
<evidence type="ECO:0000259" key="3">
    <source>
        <dbReference type="Pfam" id="PF19289"/>
    </source>
</evidence>
<dbReference type="EMBL" id="NIQC01000002">
    <property type="protein sequence ID" value="OWZ84805.1"/>
    <property type="molecule type" value="Genomic_DNA"/>
</dbReference>
<comment type="similarity">
    <text evidence="1">Belongs to the peptidase U62 family.</text>
</comment>
<gene>
    <name evidence="4" type="ORF">CDO51_01955</name>
</gene>
<protein>
    <recommendedName>
        <fullName evidence="6">TldD/PmbA family protein</fullName>
    </recommendedName>
</protein>
<dbReference type="Gene3D" id="3.30.2290.10">
    <property type="entry name" value="PmbA/TldD superfamily"/>
    <property type="match status" value="1"/>
</dbReference>
<dbReference type="InterPro" id="IPR036059">
    <property type="entry name" value="TldD/PmbA_sf"/>
</dbReference>
<dbReference type="GO" id="GO:0008237">
    <property type="term" value="F:metallopeptidase activity"/>
    <property type="evidence" value="ECO:0007669"/>
    <property type="project" value="InterPro"/>
</dbReference>
<dbReference type="InterPro" id="IPR047657">
    <property type="entry name" value="PmbA"/>
</dbReference>
<dbReference type="RefSeq" id="WP_089022610.1">
    <property type="nucleotide sequence ID" value="NZ_NIQC01000002.1"/>
</dbReference>
<reference evidence="4 5" key="1">
    <citation type="submission" date="2017-06" db="EMBL/GenBank/DDBJ databases">
        <title>Draft Genome Sequence of Natranaerobius trueperi halophilic, alkalithermophilic bacteria from soda lakes.</title>
        <authorList>
            <person name="Zhao B."/>
        </authorList>
    </citation>
    <scope>NUCLEOTIDE SEQUENCE [LARGE SCALE GENOMIC DNA]</scope>
    <source>
        <strain evidence="4 5">DSM 18760</strain>
    </source>
</reference>
<evidence type="ECO:0000259" key="2">
    <source>
        <dbReference type="Pfam" id="PF01523"/>
    </source>
</evidence>
<evidence type="ECO:0008006" key="6">
    <source>
        <dbReference type="Google" id="ProtNLM"/>
    </source>
</evidence>
<dbReference type="InterPro" id="IPR002510">
    <property type="entry name" value="Metalloprtase-TldD/E_N"/>
</dbReference>
<dbReference type="GO" id="GO:0005829">
    <property type="term" value="C:cytosol"/>
    <property type="evidence" value="ECO:0007669"/>
    <property type="project" value="TreeGrafter"/>
</dbReference>
<dbReference type="PANTHER" id="PTHR43421:SF1">
    <property type="entry name" value="METALLOPROTEASE PMBA"/>
    <property type="match status" value="1"/>
</dbReference>